<dbReference type="AlphaFoldDB" id="A0A2J6QTZ2"/>
<feature type="region of interest" description="Disordered" evidence="1">
    <location>
        <begin position="27"/>
        <end position="78"/>
    </location>
</feature>
<gene>
    <name evidence="2" type="ORF">L207DRAFT_236071</name>
</gene>
<feature type="compositionally biased region" description="Low complexity" evidence="1">
    <location>
        <begin position="35"/>
        <end position="49"/>
    </location>
</feature>
<protein>
    <submittedName>
        <fullName evidence="2">Uncharacterized protein</fullName>
    </submittedName>
</protein>
<dbReference type="EMBL" id="KZ613972">
    <property type="protein sequence ID" value="PMD29731.1"/>
    <property type="molecule type" value="Genomic_DNA"/>
</dbReference>
<feature type="compositionally biased region" description="Low complexity" evidence="1">
    <location>
        <begin position="189"/>
        <end position="198"/>
    </location>
</feature>
<feature type="region of interest" description="Disordered" evidence="1">
    <location>
        <begin position="174"/>
        <end position="213"/>
    </location>
</feature>
<sequence>MFVRSRPRNPSPASEIDMEQAAKVDRRFSTMFTSATAAQPLQPQLTAPPGTAGQQQKDCSPHAARTESPSPSTNNTRIKMDRRFSTFLSFPSLSQSANTPPRTPAQSIRSETISLYSRTSVRNVKGLLRRIFSTSNTITCTSNLSFEIENENENEKAETPIPEQLGEPLWADLIGQSRPNTSPTPPASRPTTPTPGRRTVQRSTTVIVPAPSSTLKLKSRSRFSQALKGSGTKHGDKIGGEEVMEVVGILQSSGKKRGFGSGRTDSKFSSITSLPSVHSLSLPSLHAYSPTSHGTVTITAEGLKHLERGVRRIRRRLQHQEHLTTHLSNNLIHLFTRKESQITLLKRIRSDDKSTMLSSLSRIHESSGRTFLRKAVFLQRSQELVTQISSLLSTSTSTSTPSSPGEEVVIDDEVFDLLALLKEDLKTQRELDERLQNMVLVESKEKRWAGSPGERSLVRKFVGFVEGRMGALGMVVEVEVEGILIARDVLIVQGRERASLFCLIRERYLIA</sequence>
<accession>A0A2J6QTZ2</accession>
<evidence type="ECO:0000313" key="2">
    <source>
        <dbReference type="EMBL" id="PMD29731.1"/>
    </source>
</evidence>
<feature type="compositionally biased region" description="Polar residues" evidence="1">
    <location>
        <begin position="67"/>
        <end position="77"/>
    </location>
</feature>
<keyword evidence="3" id="KW-1185">Reference proteome</keyword>
<feature type="compositionally biased region" description="Polar residues" evidence="1">
    <location>
        <begin position="201"/>
        <end position="213"/>
    </location>
</feature>
<organism evidence="2 3">
    <name type="scientific">Hyaloscypha variabilis (strain UAMH 11265 / GT02V1 / F)</name>
    <name type="common">Meliniomyces variabilis</name>
    <dbReference type="NCBI Taxonomy" id="1149755"/>
    <lineage>
        <taxon>Eukaryota</taxon>
        <taxon>Fungi</taxon>
        <taxon>Dikarya</taxon>
        <taxon>Ascomycota</taxon>
        <taxon>Pezizomycotina</taxon>
        <taxon>Leotiomycetes</taxon>
        <taxon>Helotiales</taxon>
        <taxon>Hyaloscyphaceae</taxon>
        <taxon>Hyaloscypha</taxon>
        <taxon>Hyaloscypha variabilis</taxon>
    </lineage>
</organism>
<proteinExistence type="predicted"/>
<dbReference type="Proteomes" id="UP000235786">
    <property type="component" value="Unassembled WGS sequence"/>
</dbReference>
<reference evidence="2 3" key="1">
    <citation type="submission" date="2016-04" db="EMBL/GenBank/DDBJ databases">
        <title>A degradative enzymes factory behind the ericoid mycorrhizal symbiosis.</title>
        <authorList>
            <consortium name="DOE Joint Genome Institute"/>
            <person name="Martino E."/>
            <person name="Morin E."/>
            <person name="Grelet G."/>
            <person name="Kuo A."/>
            <person name="Kohler A."/>
            <person name="Daghino S."/>
            <person name="Barry K."/>
            <person name="Choi C."/>
            <person name="Cichocki N."/>
            <person name="Clum A."/>
            <person name="Copeland A."/>
            <person name="Hainaut M."/>
            <person name="Haridas S."/>
            <person name="Labutti K."/>
            <person name="Lindquist E."/>
            <person name="Lipzen A."/>
            <person name="Khouja H.-R."/>
            <person name="Murat C."/>
            <person name="Ohm R."/>
            <person name="Olson A."/>
            <person name="Spatafora J."/>
            <person name="Veneault-Fourrey C."/>
            <person name="Henrissat B."/>
            <person name="Grigoriev I."/>
            <person name="Martin F."/>
            <person name="Perotto S."/>
        </authorList>
    </citation>
    <scope>NUCLEOTIDE SEQUENCE [LARGE SCALE GENOMIC DNA]</scope>
    <source>
        <strain evidence="2 3">F</strain>
    </source>
</reference>
<evidence type="ECO:0000256" key="1">
    <source>
        <dbReference type="SAM" id="MobiDB-lite"/>
    </source>
</evidence>
<name>A0A2J6QTZ2_HYAVF</name>
<dbReference type="OrthoDB" id="3562035at2759"/>
<feature type="region of interest" description="Disordered" evidence="1">
    <location>
        <begin position="1"/>
        <end position="20"/>
    </location>
</feature>
<evidence type="ECO:0000313" key="3">
    <source>
        <dbReference type="Proteomes" id="UP000235786"/>
    </source>
</evidence>